<gene>
    <name evidence="3" type="primary">LOC101244873</name>
</gene>
<dbReference type="Pfam" id="PF00561">
    <property type="entry name" value="Abhydrolase_1"/>
    <property type="match status" value="1"/>
</dbReference>
<evidence type="ECO:0000313" key="4">
    <source>
        <dbReference type="Proteomes" id="UP000004994"/>
    </source>
</evidence>
<keyword evidence="4" id="KW-1185">Reference proteome</keyword>
<dbReference type="PANTHER" id="PTHR45763">
    <property type="entry name" value="HYDROLASE, ALPHA/BETA FOLD FAMILY PROTEIN, EXPRESSED-RELATED"/>
    <property type="match status" value="1"/>
</dbReference>
<dbReference type="KEGG" id="sly:101244873"/>
<dbReference type="EnsemblPlants" id="Solyc05g055290.3.1">
    <property type="protein sequence ID" value="Solyc05g055290.3.1"/>
    <property type="gene ID" value="Solyc05g055290.3"/>
</dbReference>
<dbReference type="GeneID" id="101244873"/>
<dbReference type="Gene3D" id="3.40.50.1820">
    <property type="entry name" value="alpha/beta hydrolase"/>
    <property type="match status" value="1"/>
</dbReference>
<sequence>MFAMKRVVLLALPVVLLSIIYRAIIPPPPRSCSTAGVPSQTPKIKLRDGRNLVYKEYGVPKNIAKYNVIYVHSFGGSKFEASLIIPQAIEELGVYFVSFDRPGYGKSDPHPKRSFKSLALDIEEVADQLELGNKFYVIGFAMGAHFVWGCLKYIPHRLAGAALLAPAINYWWPGFPSNLTKEAYDKQLIRDQWVYKVAYYAPWLMYWWNTQKYFPGFSVITGEFKLSQKDLKIAYSLDEMQLQQAYVTQQGEFESLHRDLIIGFGKPEFDPMDMKNPFNNNNNDANIHLWHGVEDGIVSVKLQNYIAKKIPWINYHELQDAGHLFPCGDDSIKYDIWKALLNHEEKK</sequence>
<dbReference type="PaxDb" id="4081-Solyc05g055290.2.1"/>
<feature type="domain" description="AB hydrolase-1" evidence="2">
    <location>
        <begin position="67"/>
        <end position="324"/>
    </location>
</feature>
<dbReference type="PANTHER" id="PTHR45763:SF31">
    <property type="entry name" value="SERINE AMINOPEPTIDASE S33 DOMAIN-CONTAINING PROTEIN"/>
    <property type="match status" value="1"/>
</dbReference>
<dbReference type="Proteomes" id="UP000004994">
    <property type="component" value="Chromosome 5"/>
</dbReference>
<feature type="chain" id="PRO_5018680840" description="AB hydrolase-1 domain-containing protein" evidence="1">
    <location>
        <begin position="19"/>
        <end position="347"/>
    </location>
</feature>
<dbReference type="SUPFAM" id="SSF53474">
    <property type="entry name" value="alpha/beta-Hydrolases"/>
    <property type="match status" value="1"/>
</dbReference>
<reference evidence="3" key="2">
    <citation type="submission" date="2019-01" db="UniProtKB">
        <authorList>
            <consortium name="EnsemblPlants"/>
        </authorList>
    </citation>
    <scope>IDENTIFICATION</scope>
    <source>
        <strain evidence="3">cv. Heinz 1706</strain>
    </source>
</reference>
<dbReference type="AlphaFoldDB" id="A0A3Q7HHE8"/>
<evidence type="ECO:0000313" key="3">
    <source>
        <dbReference type="EnsemblPlants" id="Solyc05g055290.3.1"/>
    </source>
</evidence>
<protein>
    <recommendedName>
        <fullName evidence="2">AB hydrolase-1 domain-containing protein</fullName>
    </recommendedName>
</protein>
<feature type="signal peptide" evidence="1">
    <location>
        <begin position="1"/>
        <end position="18"/>
    </location>
</feature>
<evidence type="ECO:0000256" key="1">
    <source>
        <dbReference type="SAM" id="SignalP"/>
    </source>
</evidence>
<proteinExistence type="predicted"/>
<evidence type="ECO:0000259" key="2">
    <source>
        <dbReference type="Pfam" id="PF00561"/>
    </source>
</evidence>
<dbReference type="InterPro" id="IPR000073">
    <property type="entry name" value="AB_hydrolase_1"/>
</dbReference>
<dbReference type="InParanoid" id="A0A3Q7HHE8"/>
<dbReference type="InterPro" id="IPR029058">
    <property type="entry name" value="AB_hydrolase_fold"/>
</dbReference>
<dbReference type="OMA" id="GHLFPCG"/>
<dbReference type="RefSeq" id="XP_004239724.1">
    <property type="nucleotide sequence ID" value="XM_004239676.5"/>
</dbReference>
<name>A0A3Q7HHE8_SOLLC</name>
<accession>A0A3Q7HHE8</accession>
<reference evidence="3" key="1">
    <citation type="journal article" date="2012" name="Nature">
        <title>The tomato genome sequence provides insights into fleshy fruit evolution.</title>
        <authorList>
            <consortium name="Tomato Genome Consortium"/>
        </authorList>
    </citation>
    <scope>NUCLEOTIDE SEQUENCE [LARGE SCALE GENOMIC DNA]</scope>
    <source>
        <strain evidence="3">cv. Heinz 1706</strain>
    </source>
</reference>
<dbReference type="OrthoDB" id="294702at2759"/>
<dbReference type="FunFam" id="3.40.50.1820:FF:000270">
    <property type="entry name" value="Alpha/beta-Hydrolases superfamily protein"/>
    <property type="match status" value="1"/>
</dbReference>
<keyword evidence="1" id="KW-0732">Signal</keyword>
<organism evidence="3">
    <name type="scientific">Solanum lycopersicum</name>
    <name type="common">Tomato</name>
    <name type="synonym">Lycopersicon esculentum</name>
    <dbReference type="NCBI Taxonomy" id="4081"/>
    <lineage>
        <taxon>Eukaryota</taxon>
        <taxon>Viridiplantae</taxon>
        <taxon>Streptophyta</taxon>
        <taxon>Embryophyta</taxon>
        <taxon>Tracheophyta</taxon>
        <taxon>Spermatophyta</taxon>
        <taxon>Magnoliopsida</taxon>
        <taxon>eudicotyledons</taxon>
        <taxon>Gunneridae</taxon>
        <taxon>Pentapetalae</taxon>
        <taxon>asterids</taxon>
        <taxon>lamiids</taxon>
        <taxon>Solanales</taxon>
        <taxon>Solanaceae</taxon>
        <taxon>Solanoideae</taxon>
        <taxon>Solaneae</taxon>
        <taxon>Solanum</taxon>
        <taxon>Solanum subgen. Lycopersicon</taxon>
    </lineage>
</organism>
<dbReference type="GO" id="GO:0016787">
    <property type="term" value="F:hydrolase activity"/>
    <property type="evidence" value="ECO:0007669"/>
    <property type="project" value="UniProtKB-ARBA"/>
</dbReference>
<dbReference type="Gramene" id="Solyc05g055290.3.1">
    <property type="protein sequence ID" value="Solyc05g055290.3.1"/>
    <property type="gene ID" value="Solyc05g055290.3"/>
</dbReference>